<dbReference type="AlphaFoldDB" id="A0A067FSR0"/>
<dbReference type="EMBL" id="KK784899">
    <property type="protein sequence ID" value="KDO66501.1"/>
    <property type="molecule type" value="Genomic_DNA"/>
</dbReference>
<keyword evidence="3" id="KW-0328">Glycosyltransferase</keyword>
<reference evidence="9 10" key="1">
    <citation type="submission" date="2014-04" db="EMBL/GenBank/DDBJ databases">
        <authorList>
            <consortium name="International Citrus Genome Consortium"/>
            <person name="Gmitter F."/>
            <person name="Chen C."/>
            <person name="Farmerie W."/>
            <person name="Harkins T."/>
            <person name="Desany B."/>
            <person name="Mohiuddin M."/>
            <person name="Kodira C."/>
            <person name="Borodovsky M."/>
            <person name="Lomsadze A."/>
            <person name="Burns P."/>
            <person name="Jenkins J."/>
            <person name="Prochnik S."/>
            <person name="Shu S."/>
            <person name="Chapman J."/>
            <person name="Pitluck S."/>
            <person name="Schmutz J."/>
            <person name="Rokhsar D."/>
        </authorList>
    </citation>
    <scope>NUCLEOTIDE SEQUENCE</scope>
</reference>
<evidence type="ECO:0000259" key="8">
    <source>
        <dbReference type="Pfam" id="PF03016"/>
    </source>
</evidence>
<keyword evidence="5" id="KW-0333">Golgi apparatus</keyword>
<accession>A0A067FSR0</accession>
<gene>
    <name evidence="9" type="ORF">CISIN_1g005796mg</name>
</gene>
<dbReference type="PANTHER" id="PTHR11062:SF210">
    <property type="entry name" value="EXOSTOSIN FAMILY PROTEIN"/>
    <property type="match status" value="1"/>
</dbReference>
<organism evidence="9 10">
    <name type="scientific">Citrus sinensis</name>
    <name type="common">Sweet orange</name>
    <name type="synonym">Citrus aurantium var. sinensis</name>
    <dbReference type="NCBI Taxonomy" id="2711"/>
    <lineage>
        <taxon>Eukaryota</taxon>
        <taxon>Viridiplantae</taxon>
        <taxon>Streptophyta</taxon>
        <taxon>Embryophyta</taxon>
        <taxon>Tracheophyta</taxon>
        <taxon>Spermatophyta</taxon>
        <taxon>Magnoliopsida</taxon>
        <taxon>eudicotyledons</taxon>
        <taxon>Gunneridae</taxon>
        <taxon>Pentapetalae</taxon>
        <taxon>rosids</taxon>
        <taxon>malvids</taxon>
        <taxon>Sapindales</taxon>
        <taxon>Rutaceae</taxon>
        <taxon>Aurantioideae</taxon>
        <taxon>Citrus</taxon>
    </lineage>
</organism>
<dbReference type="GO" id="GO:0000139">
    <property type="term" value="C:Golgi membrane"/>
    <property type="evidence" value="ECO:0007669"/>
    <property type="project" value="UniProtKB-SubCell"/>
</dbReference>
<feature type="transmembrane region" description="Helical" evidence="7">
    <location>
        <begin position="18"/>
        <end position="40"/>
    </location>
</feature>
<sequence>MESANQFLKVFRVQTRRWLFVVLVVAVTHLLFQSLLLPYGKALRSLMPDSEVGVHDESGLPALKSFSKSVMVRNPLTVNASDLMSDSVFKGSLEDDEDSKFGSDTGDDSGLREVDGDTNNGIVSEGKGQDNPIELVTDREVDDDSVAENVKDLNDLSELEIERIGENSATVEPAGEAKQSLPLKQIVQPNLEIVSDGVPEQHTSQSIANIGGEKTLSIVSPLTNITHLKTEESNASSAASSAVPKSDIATSVNISALIGSPGKKKMRCNMPPKTVTSIFEMNDILMRHHRSSRAMRPRWSSVRDKEVLAAKTEIEKASVSVSDQELHAPLFRNVSMFKRSYELMDRTLKVYVYRDGKKPIFHQPILKGLYASEGWFMKLMEGNKHFAVKDPRKAHLFYMPFSSRMLEYALYVRNSHNRTNLRQYLKEYAESIAAKYRYWNRTGGADHFLVACHDWAPYETRHHMEHCIKALCNADVTAGFKLGRDVSLPETYVRSARNPLRDLGGKPPSQRHILAFYAGNLHGYLRPILLKYWKDKDPDMKIFGPMPPGVASKMNYIQHMKSSKYCICPKGYEVNSPRVVESIFYECVPVIISDNFVPPFYEVLNWEAFSVIIAEENIPNLKDILLSIPEKKYFEMQFAVRKLQRHFLWHAKPEKYDLFHMTLHSIWYNRVYQIKPR</sequence>
<dbReference type="eggNOG" id="KOG1021">
    <property type="taxonomic scope" value="Eukaryota"/>
</dbReference>
<keyword evidence="7" id="KW-0472">Membrane</keyword>
<dbReference type="InterPro" id="IPR004263">
    <property type="entry name" value="Exostosin"/>
</dbReference>
<dbReference type="Pfam" id="PF03016">
    <property type="entry name" value="Exostosin_GT47"/>
    <property type="match status" value="1"/>
</dbReference>
<evidence type="ECO:0000256" key="6">
    <source>
        <dbReference type="SAM" id="MobiDB-lite"/>
    </source>
</evidence>
<evidence type="ECO:0000256" key="2">
    <source>
        <dbReference type="ARBA" id="ARBA00010271"/>
    </source>
</evidence>
<evidence type="ECO:0000313" key="9">
    <source>
        <dbReference type="EMBL" id="KDO66502.1"/>
    </source>
</evidence>
<keyword evidence="7" id="KW-0812">Transmembrane</keyword>
<keyword evidence="3" id="KW-0808">Transferase</keyword>
<comment type="similarity">
    <text evidence="2">Belongs to the glycosyltransferase 47 family.</text>
</comment>
<dbReference type="GO" id="GO:0016757">
    <property type="term" value="F:glycosyltransferase activity"/>
    <property type="evidence" value="ECO:0007669"/>
    <property type="project" value="UniProtKB-KW"/>
</dbReference>
<dbReference type="InterPro" id="IPR040911">
    <property type="entry name" value="Exostosin_GT47"/>
</dbReference>
<evidence type="ECO:0000256" key="1">
    <source>
        <dbReference type="ARBA" id="ARBA00004323"/>
    </source>
</evidence>
<evidence type="ECO:0000313" key="10">
    <source>
        <dbReference type="Proteomes" id="UP000027120"/>
    </source>
</evidence>
<dbReference type="PaxDb" id="2711-XP_006494321.1"/>
<keyword evidence="7" id="KW-1133">Transmembrane helix</keyword>
<evidence type="ECO:0000256" key="7">
    <source>
        <dbReference type="SAM" id="Phobius"/>
    </source>
</evidence>
<evidence type="ECO:0000256" key="5">
    <source>
        <dbReference type="ARBA" id="ARBA00023034"/>
    </source>
</evidence>
<protein>
    <recommendedName>
        <fullName evidence="8">Exostosin GT47 domain-containing protein</fullName>
    </recommendedName>
</protein>
<dbReference type="PANTHER" id="PTHR11062">
    <property type="entry name" value="EXOSTOSIN HEPARAN SULFATE GLYCOSYLTRANSFERASE -RELATED"/>
    <property type="match status" value="1"/>
</dbReference>
<evidence type="ECO:0000256" key="3">
    <source>
        <dbReference type="ARBA" id="ARBA00022676"/>
    </source>
</evidence>
<comment type="subcellular location">
    <subcellularLocation>
        <location evidence="1">Golgi apparatus membrane</location>
        <topology evidence="1">Single-pass type II membrane protein</topology>
    </subcellularLocation>
</comment>
<keyword evidence="4" id="KW-0735">Signal-anchor</keyword>
<dbReference type="SMR" id="A0A067FSR0"/>
<name>A0A067FSR0_CITSI</name>
<dbReference type="STRING" id="2711.A0A067FSR0"/>
<feature type="region of interest" description="Disordered" evidence="6">
    <location>
        <begin position="94"/>
        <end position="131"/>
    </location>
</feature>
<evidence type="ECO:0000256" key="4">
    <source>
        <dbReference type="ARBA" id="ARBA00022968"/>
    </source>
</evidence>
<keyword evidence="10" id="KW-1185">Reference proteome</keyword>
<feature type="domain" description="Exostosin GT47" evidence="8">
    <location>
        <begin position="346"/>
        <end position="626"/>
    </location>
</feature>
<proteinExistence type="inferred from homology"/>
<dbReference type="Proteomes" id="UP000027120">
    <property type="component" value="Unassembled WGS sequence"/>
</dbReference>
<dbReference type="EMBL" id="KK784899">
    <property type="protein sequence ID" value="KDO66502.1"/>
    <property type="molecule type" value="Genomic_DNA"/>
</dbReference>